<gene>
    <name evidence="1" type="ORF">LEP1GSC063_0702</name>
</gene>
<feature type="non-terminal residue" evidence="1">
    <location>
        <position position="43"/>
    </location>
</feature>
<keyword evidence="1" id="KW-0238">DNA-binding</keyword>
<keyword evidence="1" id="KW-0371">Homeobox</keyword>
<sequence length="43" mass="4974">MGNIAGVKRDFKALEKRRLKGLKLRREGMPRSEVARRLGVSRH</sequence>
<evidence type="ECO:0000313" key="2">
    <source>
        <dbReference type="Proteomes" id="UP000012106"/>
    </source>
</evidence>
<protein>
    <submittedName>
        <fullName evidence="1">Homeodomain-like domain protein</fullName>
    </submittedName>
</protein>
<name>M6JKC7_9LEPT</name>
<dbReference type="Pfam" id="PF13384">
    <property type="entry name" value="HTH_23"/>
    <property type="match status" value="1"/>
</dbReference>
<dbReference type="AlphaFoldDB" id="M6JKC7"/>
<dbReference type="EMBL" id="AHMU02000072">
    <property type="protein sequence ID" value="EMN20083.1"/>
    <property type="molecule type" value="Genomic_DNA"/>
</dbReference>
<organism evidence="1 2">
    <name type="scientific">Leptospira santarosai serovar Arenal str. MAVJ 401</name>
    <dbReference type="NCBI Taxonomy" id="1049976"/>
    <lineage>
        <taxon>Bacteria</taxon>
        <taxon>Pseudomonadati</taxon>
        <taxon>Spirochaetota</taxon>
        <taxon>Spirochaetia</taxon>
        <taxon>Leptospirales</taxon>
        <taxon>Leptospiraceae</taxon>
        <taxon>Leptospira</taxon>
    </lineage>
</organism>
<accession>M6JKC7</accession>
<dbReference type="Proteomes" id="UP000012106">
    <property type="component" value="Unassembled WGS sequence"/>
</dbReference>
<proteinExistence type="predicted"/>
<dbReference type="RefSeq" id="WP_004470823.1">
    <property type="nucleotide sequence ID" value="NZ_AHMU02000011.1"/>
</dbReference>
<dbReference type="GO" id="GO:0003677">
    <property type="term" value="F:DNA binding"/>
    <property type="evidence" value="ECO:0007669"/>
    <property type="project" value="UniProtKB-KW"/>
</dbReference>
<comment type="caution">
    <text evidence="1">The sequence shown here is derived from an EMBL/GenBank/DDBJ whole genome shotgun (WGS) entry which is preliminary data.</text>
</comment>
<reference evidence="1 2" key="1">
    <citation type="submission" date="2013-01" db="EMBL/GenBank/DDBJ databases">
        <authorList>
            <person name="Harkins D.M."/>
            <person name="Durkin A.S."/>
            <person name="Brinkac L.M."/>
            <person name="Haft D.H."/>
            <person name="Selengut J.D."/>
            <person name="Sanka R."/>
            <person name="DePew J."/>
            <person name="Purushe J."/>
            <person name="Hartskeerl R.A."/>
            <person name="Ahmed A."/>
            <person name="van der Linden H."/>
            <person name="Goris M.G.A."/>
            <person name="Vinetz J.M."/>
            <person name="Sutton G.G."/>
            <person name="Nierman W.C."/>
            <person name="Fouts D.E."/>
        </authorList>
    </citation>
    <scope>NUCLEOTIDE SEQUENCE [LARGE SCALE GENOMIC DNA]</scope>
    <source>
        <strain evidence="1 2">MAVJ 401</strain>
    </source>
</reference>
<evidence type="ECO:0000313" key="1">
    <source>
        <dbReference type="EMBL" id="EMN20083.1"/>
    </source>
</evidence>